<accession>I8ZKY5</accession>
<gene>
    <name evidence="1" type="ORF">HMPREF1058_03047</name>
</gene>
<dbReference type="EMBL" id="AGXZ01000024">
    <property type="protein sequence ID" value="EIY75662.1"/>
    <property type="molecule type" value="Genomic_DNA"/>
</dbReference>
<keyword evidence="2" id="KW-1185">Reference proteome</keyword>
<dbReference type="HOGENOM" id="CLU_2987334_0_0_10"/>
<organism evidence="1 2">
    <name type="scientific">Phocaeicola vulgatus CL09T03C04</name>
    <dbReference type="NCBI Taxonomy" id="997891"/>
    <lineage>
        <taxon>Bacteria</taxon>
        <taxon>Pseudomonadati</taxon>
        <taxon>Bacteroidota</taxon>
        <taxon>Bacteroidia</taxon>
        <taxon>Bacteroidales</taxon>
        <taxon>Bacteroidaceae</taxon>
        <taxon>Phocaeicola</taxon>
    </lineage>
</organism>
<evidence type="ECO:0000313" key="2">
    <source>
        <dbReference type="Proteomes" id="UP000004219"/>
    </source>
</evidence>
<reference evidence="1 2" key="1">
    <citation type="submission" date="2012-02" db="EMBL/GenBank/DDBJ databases">
        <title>The Genome Sequence of Bacteroides vulgatus CL09T03C04.</title>
        <authorList>
            <consortium name="The Broad Institute Genome Sequencing Platform"/>
            <person name="Earl A."/>
            <person name="Ward D."/>
            <person name="Feldgarden M."/>
            <person name="Gevers D."/>
            <person name="Zitomersky N.L."/>
            <person name="Coyne M.J."/>
            <person name="Comstock L.E."/>
            <person name="Young S.K."/>
            <person name="Zeng Q."/>
            <person name="Gargeya S."/>
            <person name="Fitzgerald M."/>
            <person name="Haas B."/>
            <person name="Abouelleil A."/>
            <person name="Alvarado L."/>
            <person name="Arachchi H.M."/>
            <person name="Berlin A."/>
            <person name="Chapman S.B."/>
            <person name="Gearin G."/>
            <person name="Goldberg J."/>
            <person name="Griggs A."/>
            <person name="Gujja S."/>
            <person name="Hansen M."/>
            <person name="Heiman D."/>
            <person name="Howarth C."/>
            <person name="Larimer J."/>
            <person name="Lui A."/>
            <person name="MacDonald P.J.P."/>
            <person name="McCowen C."/>
            <person name="Montmayeur A."/>
            <person name="Murphy C."/>
            <person name="Neiman D."/>
            <person name="Pearson M."/>
            <person name="Priest M."/>
            <person name="Roberts A."/>
            <person name="Saif S."/>
            <person name="Shea T."/>
            <person name="Sisk P."/>
            <person name="Stolte C."/>
            <person name="Sykes S."/>
            <person name="Wortman J."/>
            <person name="Nusbaum C."/>
            <person name="Birren B."/>
        </authorList>
    </citation>
    <scope>NUCLEOTIDE SEQUENCE [LARGE SCALE GENOMIC DNA]</scope>
    <source>
        <strain evidence="1 2">CL09T03C04</strain>
    </source>
</reference>
<protein>
    <submittedName>
        <fullName evidence="1">Uncharacterized protein</fullName>
    </submittedName>
</protein>
<dbReference type="Proteomes" id="UP000004219">
    <property type="component" value="Unassembled WGS sequence"/>
</dbReference>
<dbReference type="AlphaFoldDB" id="I8ZKY5"/>
<proteinExistence type="predicted"/>
<sequence>MIKITIATLRIYLVIISKINSTGVGDDNILNKLDNDKLIGVEKNCKCYDYDCKKKNV</sequence>
<comment type="caution">
    <text evidence="1">The sequence shown here is derived from an EMBL/GenBank/DDBJ whole genome shotgun (WGS) entry which is preliminary data.</text>
</comment>
<name>I8ZKY5_PHOVU</name>
<evidence type="ECO:0000313" key="1">
    <source>
        <dbReference type="EMBL" id="EIY75662.1"/>
    </source>
</evidence>